<keyword evidence="1" id="KW-0723">Serine/threonine-protein kinase</keyword>
<feature type="region of interest" description="Disordered" evidence="6">
    <location>
        <begin position="509"/>
        <end position="554"/>
    </location>
</feature>
<dbReference type="OrthoDB" id="301415at2759"/>
<feature type="compositionally biased region" description="Low complexity" evidence="6">
    <location>
        <begin position="517"/>
        <end position="533"/>
    </location>
</feature>
<keyword evidence="9" id="KW-1185">Reference proteome</keyword>
<evidence type="ECO:0000256" key="4">
    <source>
        <dbReference type="ARBA" id="ARBA00022777"/>
    </source>
</evidence>
<evidence type="ECO:0000256" key="2">
    <source>
        <dbReference type="ARBA" id="ARBA00022679"/>
    </source>
</evidence>
<keyword evidence="4" id="KW-0418">Kinase</keyword>
<keyword evidence="2" id="KW-0808">Transferase</keyword>
<dbReference type="InterPro" id="IPR004166">
    <property type="entry name" value="a-kinase_dom"/>
</dbReference>
<accession>A0A9W8IUX5</accession>
<dbReference type="AlphaFoldDB" id="A0A9W8IUX5"/>
<evidence type="ECO:0000256" key="6">
    <source>
        <dbReference type="SAM" id="MobiDB-lite"/>
    </source>
</evidence>
<dbReference type="PANTHER" id="PTHR45992">
    <property type="entry name" value="EUKARYOTIC ELONGATION FACTOR 2 KINASE-RELATED"/>
    <property type="match status" value="1"/>
</dbReference>
<dbReference type="PANTHER" id="PTHR45992:SF11">
    <property type="entry name" value="ALPHA-TYPE PROTEIN KINASE DOMAIN-CONTAINING PROTEIN"/>
    <property type="match status" value="1"/>
</dbReference>
<organism evidence="8 9">
    <name type="scientific">Candolleomyces eurysporus</name>
    <dbReference type="NCBI Taxonomy" id="2828524"/>
    <lineage>
        <taxon>Eukaryota</taxon>
        <taxon>Fungi</taxon>
        <taxon>Dikarya</taxon>
        <taxon>Basidiomycota</taxon>
        <taxon>Agaricomycotina</taxon>
        <taxon>Agaricomycetes</taxon>
        <taxon>Agaricomycetidae</taxon>
        <taxon>Agaricales</taxon>
        <taxon>Agaricineae</taxon>
        <taxon>Psathyrellaceae</taxon>
        <taxon>Candolleomyces</taxon>
    </lineage>
</organism>
<reference evidence="8" key="1">
    <citation type="submission" date="2022-06" db="EMBL/GenBank/DDBJ databases">
        <title>Genome Sequence of Candolleomyces eurysporus.</title>
        <authorList>
            <person name="Buettner E."/>
        </authorList>
    </citation>
    <scope>NUCLEOTIDE SEQUENCE</scope>
    <source>
        <strain evidence="8">VTCC 930004</strain>
    </source>
</reference>
<dbReference type="GO" id="GO:0005524">
    <property type="term" value="F:ATP binding"/>
    <property type="evidence" value="ECO:0007669"/>
    <property type="project" value="UniProtKB-KW"/>
</dbReference>
<evidence type="ECO:0000313" key="8">
    <source>
        <dbReference type="EMBL" id="KAJ2923160.1"/>
    </source>
</evidence>
<dbReference type="InterPro" id="IPR011009">
    <property type="entry name" value="Kinase-like_dom_sf"/>
</dbReference>
<sequence>MKVPRSNVDEWGVCVNCGNVYEYLEGEVCSVCEDTGIPFYSFYLYTLFDHLLPKDGTLQEARSAVANPVNPRTHTGPDGRVSLSSRVQASELHGDSPADIELQNRALQTLSHMATGYADAVSSAMPGARVAPSKLKSSNTVSRAVKRLNVKISRITDYDNGKYRSGPQFNAISTAYAEDTPITEVIEEVRIVTDNAYTKHRQYRVDLNDFTLLWTASKTTVNPDWLKGTLGDVWRRAHANTLCVSTTDAKRSVLDLHVVVYYNPTGAEDDGEYESKTYTKKVEHVTTRKGKRANSVVAADLHAQTALSSTVKKPRVLPAGKNAYATTLSRSGGTTYIVKRGTYAADKDNSFIWVEEEEVLKAVVEKNSFASGKMKNSYKMLIAGISYAAKSFYNIVAEGPLKGHAWLVDPLLSTDPGVTRKFSGTETAGRNEDLVGIDTAMLPMTSRKAETSAQGLVLFDLMIHSSSESYGHGDQGWEGLEDFVDQHRCNSICTLLGLPSVDDIRSGLEAKEDGHTTRVSKSPSPSSSTHTSPNLEGMHSMHKNPIGDDLDTDE</sequence>
<evidence type="ECO:0000256" key="1">
    <source>
        <dbReference type="ARBA" id="ARBA00022527"/>
    </source>
</evidence>
<proteinExistence type="predicted"/>
<evidence type="ECO:0000256" key="3">
    <source>
        <dbReference type="ARBA" id="ARBA00022741"/>
    </source>
</evidence>
<feature type="non-terminal residue" evidence="8">
    <location>
        <position position="1"/>
    </location>
</feature>
<dbReference type="EMBL" id="JANBPK010001402">
    <property type="protein sequence ID" value="KAJ2923160.1"/>
    <property type="molecule type" value="Genomic_DNA"/>
</dbReference>
<dbReference type="Pfam" id="PF02816">
    <property type="entry name" value="Alpha_kinase"/>
    <property type="match status" value="1"/>
</dbReference>
<dbReference type="SUPFAM" id="SSF56112">
    <property type="entry name" value="Protein kinase-like (PK-like)"/>
    <property type="match status" value="1"/>
</dbReference>
<comment type="caution">
    <text evidence="8">The sequence shown here is derived from an EMBL/GenBank/DDBJ whole genome shotgun (WGS) entry which is preliminary data.</text>
</comment>
<evidence type="ECO:0000259" key="7">
    <source>
        <dbReference type="Pfam" id="PF02816"/>
    </source>
</evidence>
<name>A0A9W8IUX5_9AGAR</name>
<dbReference type="GO" id="GO:0004674">
    <property type="term" value="F:protein serine/threonine kinase activity"/>
    <property type="evidence" value="ECO:0007669"/>
    <property type="project" value="UniProtKB-KW"/>
</dbReference>
<feature type="domain" description="Alpha-type protein kinase" evidence="7">
    <location>
        <begin position="455"/>
        <end position="493"/>
    </location>
</feature>
<keyword evidence="5" id="KW-0067">ATP-binding</keyword>
<gene>
    <name evidence="8" type="ORF">H1R20_g13934</name>
</gene>
<evidence type="ECO:0000256" key="5">
    <source>
        <dbReference type="ARBA" id="ARBA00022840"/>
    </source>
</evidence>
<keyword evidence="3" id="KW-0547">Nucleotide-binding</keyword>
<dbReference type="Proteomes" id="UP001140091">
    <property type="component" value="Unassembled WGS sequence"/>
</dbReference>
<evidence type="ECO:0000313" key="9">
    <source>
        <dbReference type="Proteomes" id="UP001140091"/>
    </source>
</evidence>
<dbReference type="Gene3D" id="3.20.200.10">
    <property type="entry name" value="MHCK/EF2 kinase"/>
    <property type="match status" value="1"/>
</dbReference>
<protein>
    <recommendedName>
        <fullName evidence="7">Alpha-type protein kinase domain-containing protein</fullName>
    </recommendedName>
</protein>
<dbReference type="InterPro" id="IPR051852">
    <property type="entry name" value="Alpha-type_PK"/>
</dbReference>